<accession>A0A448WND9</accession>
<feature type="region of interest" description="Disordered" evidence="1">
    <location>
        <begin position="112"/>
        <end position="131"/>
    </location>
</feature>
<name>A0A448WND9_9PLAT</name>
<feature type="region of interest" description="Disordered" evidence="1">
    <location>
        <begin position="152"/>
        <end position="217"/>
    </location>
</feature>
<comment type="caution">
    <text evidence="2">The sequence shown here is derived from an EMBL/GenBank/DDBJ whole genome shotgun (WGS) entry which is preliminary data.</text>
</comment>
<dbReference type="PROSITE" id="PS51257">
    <property type="entry name" value="PROKAR_LIPOPROTEIN"/>
    <property type="match status" value="1"/>
</dbReference>
<evidence type="ECO:0000313" key="2">
    <source>
        <dbReference type="EMBL" id="VEL15854.1"/>
    </source>
</evidence>
<gene>
    <name evidence="2" type="ORF">PXEA_LOCUS9294</name>
</gene>
<organism evidence="2 3">
    <name type="scientific">Protopolystoma xenopodis</name>
    <dbReference type="NCBI Taxonomy" id="117903"/>
    <lineage>
        <taxon>Eukaryota</taxon>
        <taxon>Metazoa</taxon>
        <taxon>Spiralia</taxon>
        <taxon>Lophotrochozoa</taxon>
        <taxon>Platyhelminthes</taxon>
        <taxon>Monogenea</taxon>
        <taxon>Polyopisthocotylea</taxon>
        <taxon>Polystomatidea</taxon>
        <taxon>Polystomatidae</taxon>
        <taxon>Protopolystoma</taxon>
    </lineage>
</organism>
<evidence type="ECO:0000256" key="1">
    <source>
        <dbReference type="SAM" id="MobiDB-lite"/>
    </source>
</evidence>
<feature type="compositionally biased region" description="Polar residues" evidence="1">
    <location>
        <begin position="178"/>
        <end position="199"/>
    </location>
</feature>
<feature type="compositionally biased region" description="Basic residues" evidence="1">
    <location>
        <begin position="153"/>
        <end position="162"/>
    </location>
</feature>
<reference evidence="2" key="1">
    <citation type="submission" date="2018-11" db="EMBL/GenBank/DDBJ databases">
        <authorList>
            <consortium name="Pathogen Informatics"/>
        </authorList>
    </citation>
    <scope>NUCLEOTIDE SEQUENCE</scope>
</reference>
<dbReference type="AlphaFoldDB" id="A0A448WND9"/>
<proteinExistence type="predicted"/>
<sequence>MYTRTLPAGRGVGPGSAAGAGVGYAAAYACGAPGLGAPRARLAATLSGPPYTGSSCVAVAQATGYPAASVGVATSAASAVGRCANRQSALASSPASTTCVAPSLSASSSSFVYSSSSASSPSRPRSGPRLPRRAAIAAVDEPQTDRAADLHTHSTHHNHHNSHQCQQQQQQHHRYHAQNPSALGTTQKSASFETQSGQKLSAASSRSGIGGRSKSSA</sequence>
<feature type="compositionally biased region" description="Low complexity" evidence="1">
    <location>
        <begin position="201"/>
        <end position="217"/>
    </location>
</feature>
<evidence type="ECO:0000313" key="3">
    <source>
        <dbReference type="Proteomes" id="UP000784294"/>
    </source>
</evidence>
<protein>
    <submittedName>
        <fullName evidence="2">Uncharacterized protein</fullName>
    </submittedName>
</protein>
<keyword evidence="3" id="KW-1185">Reference proteome</keyword>
<dbReference type="Proteomes" id="UP000784294">
    <property type="component" value="Unassembled WGS sequence"/>
</dbReference>
<dbReference type="EMBL" id="CAAALY010026191">
    <property type="protein sequence ID" value="VEL15854.1"/>
    <property type="molecule type" value="Genomic_DNA"/>
</dbReference>